<dbReference type="InterPro" id="IPR003591">
    <property type="entry name" value="Leu-rich_rpt_typical-subtyp"/>
</dbReference>
<dbReference type="PANTHER" id="PTHR15454">
    <property type="entry name" value="NISCHARIN RELATED"/>
    <property type="match status" value="1"/>
</dbReference>
<keyword evidence="5" id="KW-1185">Reference proteome</keyword>
<dbReference type="Gene3D" id="3.80.10.10">
    <property type="entry name" value="Ribonuclease Inhibitor"/>
    <property type="match status" value="2"/>
</dbReference>
<sequence>MSDSVSPPLNSPAEDIEEPSQPHDVTDELTEAQKLVLQKSTNTIILDGELIQLGLCSIEPTADGISYAPTKFICNKKSLTDVTALQKFIFLRYINIAFNELTNLVPLENLHNLLVLNASYNHITEFPLGKWPALTHLYLNHNRITELREMNMPRLQLLSLNNNQLTKLFNTSNGEPFLNGRDLPELHTLELAHNKLYLLDKASPDDLGAPVSLKIQLPKLKALFLNHNALTSLATYKLYPRIRPINTLDELPADEEDEVSHKQNDVAKPSETEESISDANNQGESTELASPVEEQVVEEEEGFVWIREESGSALGDLPQLSVLSLRANGLLDLDGLTYKAVPKLQYLNLRENVIGLLDEVNKLMALPRLQTLILLGK</sequence>
<dbReference type="OrthoDB" id="6255630at2759"/>
<evidence type="ECO:0000256" key="3">
    <source>
        <dbReference type="SAM" id="MobiDB-lite"/>
    </source>
</evidence>
<feature type="region of interest" description="Disordered" evidence="3">
    <location>
        <begin position="250"/>
        <end position="293"/>
    </location>
</feature>
<feature type="compositionally biased region" description="Basic and acidic residues" evidence="3">
    <location>
        <begin position="259"/>
        <end position="271"/>
    </location>
</feature>
<name>A0A8J4SZ88_9TREM</name>
<dbReference type="EMBL" id="LUCH01018062">
    <property type="protein sequence ID" value="KAF5394606.1"/>
    <property type="molecule type" value="Genomic_DNA"/>
</dbReference>
<dbReference type="SMART" id="SM00369">
    <property type="entry name" value="LRR_TYP"/>
    <property type="match status" value="6"/>
</dbReference>
<feature type="compositionally biased region" description="Polar residues" evidence="3">
    <location>
        <begin position="277"/>
        <end position="288"/>
    </location>
</feature>
<proteinExistence type="predicted"/>
<gene>
    <name evidence="4" type="ORF">PHET_10915</name>
</gene>
<accession>A0A8J4SZ88</accession>
<keyword evidence="1" id="KW-0433">Leucine-rich repeat</keyword>
<dbReference type="PANTHER" id="PTHR15454:SF56">
    <property type="entry name" value="PROTEIN PHOSPHATASE 1 REGULATORY SUBUNIT 7-RELATED"/>
    <property type="match status" value="1"/>
</dbReference>
<comment type="caution">
    <text evidence="4">The sequence shown here is derived from an EMBL/GenBank/DDBJ whole genome shotgun (WGS) entry which is preliminary data.</text>
</comment>
<feature type="region of interest" description="Disordered" evidence="3">
    <location>
        <begin position="1"/>
        <end position="24"/>
    </location>
</feature>
<evidence type="ECO:0000313" key="5">
    <source>
        <dbReference type="Proteomes" id="UP000748531"/>
    </source>
</evidence>
<dbReference type="GO" id="GO:0005737">
    <property type="term" value="C:cytoplasm"/>
    <property type="evidence" value="ECO:0007669"/>
    <property type="project" value="TreeGrafter"/>
</dbReference>
<dbReference type="AlphaFoldDB" id="A0A8J4SZ88"/>
<evidence type="ECO:0000256" key="2">
    <source>
        <dbReference type="ARBA" id="ARBA00022737"/>
    </source>
</evidence>
<dbReference type="InterPro" id="IPR032675">
    <property type="entry name" value="LRR_dom_sf"/>
</dbReference>
<evidence type="ECO:0000256" key="1">
    <source>
        <dbReference type="ARBA" id="ARBA00022614"/>
    </source>
</evidence>
<protein>
    <recommendedName>
        <fullName evidence="6">Leucine-rich repeat-containing protein 23</fullName>
    </recommendedName>
</protein>
<evidence type="ECO:0000313" key="4">
    <source>
        <dbReference type="EMBL" id="KAF5394606.1"/>
    </source>
</evidence>
<dbReference type="SUPFAM" id="SSF52058">
    <property type="entry name" value="L domain-like"/>
    <property type="match status" value="1"/>
</dbReference>
<evidence type="ECO:0008006" key="6">
    <source>
        <dbReference type="Google" id="ProtNLM"/>
    </source>
</evidence>
<dbReference type="Proteomes" id="UP000748531">
    <property type="component" value="Unassembled WGS sequence"/>
</dbReference>
<dbReference type="Pfam" id="PF12799">
    <property type="entry name" value="LRR_4"/>
    <property type="match status" value="1"/>
</dbReference>
<keyword evidence="2" id="KW-0677">Repeat</keyword>
<reference evidence="4" key="1">
    <citation type="submission" date="2019-05" db="EMBL/GenBank/DDBJ databases">
        <title>Annotation for the trematode Paragonimus heterotremus.</title>
        <authorList>
            <person name="Choi Y.-J."/>
        </authorList>
    </citation>
    <scope>NUCLEOTIDE SEQUENCE</scope>
    <source>
        <strain evidence="4">LC</strain>
    </source>
</reference>
<dbReference type="InterPro" id="IPR025875">
    <property type="entry name" value="Leu-rich_rpt_4"/>
</dbReference>
<organism evidence="4 5">
    <name type="scientific">Paragonimus heterotremus</name>
    <dbReference type="NCBI Taxonomy" id="100268"/>
    <lineage>
        <taxon>Eukaryota</taxon>
        <taxon>Metazoa</taxon>
        <taxon>Spiralia</taxon>
        <taxon>Lophotrochozoa</taxon>
        <taxon>Platyhelminthes</taxon>
        <taxon>Trematoda</taxon>
        <taxon>Digenea</taxon>
        <taxon>Plagiorchiida</taxon>
        <taxon>Troglotremata</taxon>
        <taxon>Troglotrematidae</taxon>
        <taxon>Paragonimus</taxon>
    </lineage>
</organism>